<reference evidence="2 3" key="1">
    <citation type="journal article" date="2018" name="Front. Plant Sci.">
        <title>Red Clover (Trifolium pratense) and Zigzag Clover (T. medium) - A Picture of Genomic Similarities and Differences.</title>
        <authorList>
            <person name="Dluhosova J."/>
            <person name="Istvanek J."/>
            <person name="Nedelnik J."/>
            <person name="Repkova J."/>
        </authorList>
    </citation>
    <scope>NUCLEOTIDE SEQUENCE [LARGE SCALE GENOMIC DNA]</scope>
    <source>
        <strain evidence="3">cv. 10/8</strain>
        <tissue evidence="2">Leaf</tissue>
    </source>
</reference>
<dbReference type="EMBL" id="LXQA010006198">
    <property type="protein sequence ID" value="MCH84063.1"/>
    <property type="molecule type" value="Genomic_DNA"/>
</dbReference>
<evidence type="ECO:0000313" key="2">
    <source>
        <dbReference type="EMBL" id="MCH84063.1"/>
    </source>
</evidence>
<organism evidence="2 3">
    <name type="scientific">Trifolium medium</name>
    <dbReference type="NCBI Taxonomy" id="97028"/>
    <lineage>
        <taxon>Eukaryota</taxon>
        <taxon>Viridiplantae</taxon>
        <taxon>Streptophyta</taxon>
        <taxon>Embryophyta</taxon>
        <taxon>Tracheophyta</taxon>
        <taxon>Spermatophyta</taxon>
        <taxon>Magnoliopsida</taxon>
        <taxon>eudicotyledons</taxon>
        <taxon>Gunneridae</taxon>
        <taxon>Pentapetalae</taxon>
        <taxon>rosids</taxon>
        <taxon>fabids</taxon>
        <taxon>Fabales</taxon>
        <taxon>Fabaceae</taxon>
        <taxon>Papilionoideae</taxon>
        <taxon>50 kb inversion clade</taxon>
        <taxon>NPAAA clade</taxon>
        <taxon>Hologalegina</taxon>
        <taxon>IRL clade</taxon>
        <taxon>Trifolieae</taxon>
        <taxon>Trifolium</taxon>
    </lineage>
</organism>
<feature type="non-terminal residue" evidence="2">
    <location>
        <position position="221"/>
    </location>
</feature>
<feature type="coiled-coil region" evidence="1">
    <location>
        <begin position="188"/>
        <end position="215"/>
    </location>
</feature>
<keyword evidence="1" id="KW-0175">Coiled coil</keyword>
<evidence type="ECO:0000313" key="3">
    <source>
        <dbReference type="Proteomes" id="UP000265520"/>
    </source>
</evidence>
<name>A0A392MA91_9FABA</name>
<comment type="caution">
    <text evidence="2">The sequence shown here is derived from an EMBL/GenBank/DDBJ whole genome shotgun (WGS) entry which is preliminary data.</text>
</comment>
<accession>A0A392MA91</accession>
<dbReference type="Proteomes" id="UP000265520">
    <property type="component" value="Unassembled WGS sequence"/>
</dbReference>
<proteinExistence type="predicted"/>
<protein>
    <submittedName>
        <fullName evidence="2">Uncharacterized protein</fullName>
    </submittedName>
</protein>
<gene>
    <name evidence="2" type="ORF">A2U01_0004893</name>
</gene>
<feature type="coiled-coil region" evidence="1">
    <location>
        <begin position="42"/>
        <end position="158"/>
    </location>
</feature>
<dbReference type="AlphaFoldDB" id="A0A392MA91"/>
<evidence type="ECO:0000256" key="1">
    <source>
        <dbReference type="SAM" id="Coils"/>
    </source>
</evidence>
<keyword evidence="3" id="KW-1185">Reference proteome</keyword>
<sequence length="221" mass="25955">MSDTKMSESDYFIGLGFPEEMVSEAIKEHGEENRDTLLQVLLTSYRHEVENLQNRILDNEMKSKGIEEDLKKQISNIELKSKETEEDLKKQISDIELKSKKTEAEISASEKKLQHRLTSLETELEKKNQVNSLYFKEIEDLKLKFARITEELDKERERFARKIMEKKLDGYEDLLKLLSTAAKEKALKEQHMEAIKQLSVNIQNLTNHHADLQEIMSRRRC</sequence>